<dbReference type="InterPro" id="IPR035679">
    <property type="entry name" value="MDP-1_euk"/>
</dbReference>
<dbReference type="CDD" id="cd07501">
    <property type="entry name" value="HAD_MDP-1_like"/>
    <property type="match status" value="1"/>
</dbReference>
<dbReference type="NCBIfam" id="TIGR01681">
    <property type="entry name" value="HAD-SF-IIIC"/>
    <property type="match status" value="1"/>
</dbReference>
<dbReference type="InterPro" id="IPR023214">
    <property type="entry name" value="HAD_sf"/>
</dbReference>
<accession>A0A1F6MCX4</accession>
<protein>
    <recommendedName>
        <fullName evidence="1">BF1531-like N-terminal domain-containing protein</fullName>
    </recommendedName>
</protein>
<dbReference type="InterPro" id="IPR016181">
    <property type="entry name" value="Acyl_CoA_acyltransferase"/>
</dbReference>
<dbReference type="Pfam" id="PF21211">
    <property type="entry name" value="FkbH_N"/>
    <property type="match status" value="1"/>
</dbReference>
<dbReference type="EMBL" id="MFQE01000077">
    <property type="protein sequence ID" value="OGH69507.1"/>
    <property type="molecule type" value="Genomic_DNA"/>
</dbReference>
<dbReference type="STRING" id="1798683.A3C90_00105"/>
<dbReference type="AlphaFoldDB" id="A0A1F6MCX4"/>
<reference evidence="2 3" key="1">
    <citation type="journal article" date="2016" name="Nat. Commun.">
        <title>Thousands of microbial genomes shed light on interconnected biogeochemical processes in an aquifer system.</title>
        <authorList>
            <person name="Anantharaman K."/>
            <person name="Brown C.T."/>
            <person name="Hug L.A."/>
            <person name="Sharon I."/>
            <person name="Castelle C.J."/>
            <person name="Probst A.J."/>
            <person name="Thomas B.C."/>
            <person name="Singh A."/>
            <person name="Wilkins M.J."/>
            <person name="Karaoz U."/>
            <person name="Brodie E.L."/>
            <person name="Williams K.H."/>
            <person name="Hubbard S.S."/>
            <person name="Banfield J.F."/>
        </authorList>
    </citation>
    <scope>NUCLEOTIDE SEQUENCE [LARGE SCALE GENOMIC DNA]</scope>
</reference>
<dbReference type="SUPFAM" id="SSF56784">
    <property type="entry name" value="HAD-like"/>
    <property type="match status" value="1"/>
</dbReference>
<dbReference type="Gene3D" id="3.40.630.30">
    <property type="match status" value="1"/>
</dbReference>
<gene>
    <name evidence="2" type="ORF">A3C90_00105</name>
</gene>
<dbReference type="InterPro" id="IPR036514">
    <property type="entry name" value="SGNH_hydro_sf"/>
</dbReference>
<dbReference type="InterPro" id="IPR036412">
    <property type="entry name" value="HAD-like_sf"/>
</dbReference>
<proteinExistence type="predicted"/>
<dbReference type="InterPro" id="IPR049369">
    <property type="entry name" value="BF1531-like_N"/>
</dbReference>
<dbReference type="InterPro" id="IPR010037">
    <property type="entry name" value="FkbH_domain"/>
</dbReference>
<dbReference type="InterPro" id="IPR010033">
    <property type="entry name" value="HAD_SF_ppase_IIIC"/>
</dbReference>
<comment type="caution">
    <text evidence="2">The sequence shown here is derived from an EMBL/GenBank/DDBJ whole genome shotgun (WGS) entry which is preliminary data.</text>
</comment>
<dbReference type="Gene3D" id="3.40.50.1110">
    <property type="entry name" value="SGNH hydrolase"/>
    <property type="match status" value="1"/>
</dbReference>
<evidence type="ECO:0000259" key="1">
    <source>
        <dbReference type="Pfam" id="PF21211"/>
    </source>
</evidence>
<sequence length="600" mass="68511">MNKRPSTTREATPATVADYVSAFKQGLSEHTADTANVRIAVLTSFTVKGIKEILSVQCWRAGMTPDIYLGEYNQYSQEIANEKSGLYAHAPDVVILFIDARTLLGDYAFDPYAMTDDERRAWVEEQVKRFCLLIGTLKQRLPAKIIFHNLEVPTYSPLGISEQTRPFGYIESIETLNSRLRDAYKTDTRVRMFDYNAFASSVGKSRMVDHTMYYLADMRVALQLLPLLCEAYMGYIKPAMSATKKCIVLDLDNTLWGGVIGEDGMAGIRLGPTPEGRSFWEFQKALLALQRRGVILAVNSKNNAAEAMGVIRQHPYMVLQEEHFAAFQINWDDKATNMRRLADELNIGIDSFVFFDDDAAQRELVRQALPEISVVSVPDDASLYVTTLREIHDFHAFQITEEDAQKGRMYSEQRKRNELQKNTLNMDDYLKQLRINVELLRADSFTIPRIVQLTQKTNQFNLTTRRYTEEDIRAFLNRGALVVAIRVTDMFGDNGITGVAIVETGSDLWRIDTFLLSCRIIGRKVEEALLGYILDTAKQAGIRRVVGEFLPTPKNAPSENFYRQNNFELRGTRDDMQLWEYDTQKPYQYPAYIHAIFPDV</sequence>
<name>A0A1F6MCX4_9BACT</name>
<feature type="domain" description="BF1531-like N-terminal" evidence="1">
    <location>
        <begin position="60"/>
        <end position="233"/>
    </location>
</feature>
<dbReference type="SUPFAM" id="SSF55729">
    <property type="entry name" value="Acyl-CoA N-acyltransferases (Nat)"/>
    <property type="match status" value="1"/>
</dbReference>
<dbReference type="NCBIfam" id="TIGR01686">
    <property type="entry name" value="FkbH"/>
    <property type="match status" value="1"/>
</dbReference>
<organism evidence="2 3">
    <name type="scientific">Candidatus Magasanikbacteria bacterium RIFCSPHIGHO2_02_FULL_51_14</name>
    <dbReference type="NCBI Taxonomy" id="1798683"/>
    <lineage>
        <taxon>Bacteria</taxon>
        <taxon>Candidatus Magasanikiibacteriota</taxon>
    </lineage>
</organism>
<evidence type="ECO:0000313" key="2">
    <source>
        <dbReference type="EMBL" id="OGH69507.1"/>
    </source>
</evidence>
<dbReference type="Gene3D" id="3.40.50.1000">
    <property type="entry name" value="HAD superfamily/HAD-like"/>
    <property type="match status" value="1"/>
</dbReference>
<evidence type="ECO:0000313" key="3">
    <source>
        <dbReference type="Proteomes" id="UP000177457"/>
    </source>
</evidence>
<dbReference type="Proteomes" id="UP000177457">
    <property type="component" value="Unassembled WGS sequence"/>
</dbReference>